<dbReference type="SUPFAM" id="SSF89796">
    <property type="entry name" value="CoA-transferase family III (CaiB/BaiF)"/>
    <property type="match status" value="2"/>
</dbReference>
<dbReference type="PANTHER" id="PTHR48228:SF4">
    <property type="entry name" value="BLR3030 PROTEIN"/>
    <property type="match status" value="1"/>
</dbReference>
<accession>A0A5P2H5L6</accession>
<dbReference type="OrthoDB" id="9058532at2"/>
<proteinExistence type="predicted"/>
<dbReference type="InterPro" id="IPR023606">
    <property type="entry name" value="CoA-Trfase_III_dom_1_sf"/>
</dbReference>
<dbReference type="InterPro" id="IPR050509">
    <property type="entry name" value="CoA-transferase_III"/>
</dbReference>
<dbReference type="AlphaFoldDB" id="A0A5P2H5L6"/>
<dbReference type="RefSeq" id="WP_150372512.1">
    <property type="nucleotide sequence ID" value="NZ_CP044065.1"/>
</dbReference>
<evidence type="ECO:0000313" key="2">
    <source>
        <dbReference type="Proteomes" id="UP000322822"/>
    </source>
</evidence>
<name>A0A5P2H5L6_9BURK</name>
<dbReference type="InterPro" id="IPR003673">
    <property type="entry name" value="CoA-Trfase_fam_III"/>
</dbReference>
<dbReference type="InterPro" id="IPR044855">
    <property type="entry name" value="CoA-Trfase_III_dom3_sf"/>
</dbReference>
<dbReference type="Proteomes" id="UP000322822">
    <property type="component" value="Chromosome 1"/>
</dbReference>
<keyword evidence="1" id="KW-0808">Transferase</keyword>
<organism evidence="1 2">
    <name type="scientific">Cupriavidus pauculus</name>
    <dbReference type="NCBI Taxonomy" id="82633"/>
    <lineage>
        <taxon>Bacteria</taxon>
        <taxon>Pseudomonadati</taxon>
        <taxon>Pseudomonadota</taxon>
        <taxon>Betaproteobacteria</taxon>
        <taxon>Burkholderiales</taxon>
        <taxon>Burkholderiaceae</taxon>
        <taxon>Cupriavidus</taxon>
    </lineage>
</organism>
<dbReference type="Gene3D" id="3.30.1540.10">
    <property type="entry name" value="formyl-coa transferase, domain 3"/>
    <property type="match status" value="1"/>
</dbReference>
<dbReference type="Gene3D" id="3.40.50.10540">
    <property type="entry name" value="Crotonobetainyl-coa:carnitine coa-transferase, domain 1"/>
    <property type="match status" value="2"/>
</dbReference>
<dbReference type="GO" id="GO:0016740">
    <property type="term" value="F:transferase activity"/>
    <property type="evidence" value="ECO:0007669"/>
    <property type="project" value="UniProtKB-KW"/>
</dbReference>
<evidence type="ECO:0000313" key="1">
    <source>
        <dbReference type="EMBL" id="QET02480.1"/>
    </source>
</evidence>
<dbReference type="Pfam" id="PF02515">
    <property type="entry name" value="CoA_transf_3"/>
    <property type="match status" value="2"/>
</dbReference>
<sequence>MNSPFSSHSSPSSVAAESPLARDALATLWRDAAMPMDALAHLTLTGADPVLPSSFPIGAAAQASLGASALAAAAIWAQRTGRAQQVSVDMRHALAEFRSERYLRVDGGEAPELWDKIAGLYRCGDGRWVRLHTNFPHHRDGVLRILSCAHDRAAVQAALGKWEALAFEQAASDAGLVVAAMRSFDEWDAHPQAAALRGLPPMTIERIGDAPPRPFAPLPAHGEINVDARPLSGVRVLDFTRIIAGPVAGRTLAAHGADVLLVTAGHLPAIAPLVIDTGRGKRSCQLDLRDPDDKRALHKLLHGADVVLQGYRPNGLADLGIGPEAAARARPGIVYVSLTAYGHVGPWAGKRGFDSLVQTATGLNFAEAQAAGSADPKPLPAQVLDHAAGYLLAFGAMAALHRRAVEGGSWHVRVSLAQVGQWLRGLGRVEHGFGVPDLKIDDVADLLEVLPSGFGDLTVVRHAAQLSETPAHWELPSVPLGTHAPEWV</sequence>
<gene>
    <name evidence="1" type="ORF">FOB72_10815</name>
</gene>
<protein>
    <submittedName>
        <fullName evidence="1">CoA transferase</fullName>
    </submittedName>
</protein>
<dbReference type="PANTHER" id="PTHR48228">
    <property type="entry name" value="SUCCINYL-COA--D-CITRAMALATE COA-TRANSFERASE"/>
    <property type="match status" value="1"/>
</dbReference>
<reference evidence="1 2" key="1">
    <citation type="submission" date="2019-09" db="EMBL/GenBank/DDBJ databases">
        <title>FDA dAtabase for Regulatory Grade micrObial Sequences (FDA-ARGOS): Supporting development and validation of Infectious Disease Dx tests.</title>
        <authorList>
            <person name="Sciortino C."/>
            <person name="Tallon L."/>
            <person name="Sadzewicz L."/>
            <person name="Vavikolanu K."/>
            <person name="Mehta A."/>
            <person name="Aluvathingal J."/>
            <person name="Nadendla S."/>
            <person name="Nandy P."/>
            <person name="Geyer C."/>
            <person name="Yan Y."/>
            <person name="Sichtig H."/>
        </authorList>
    </citation>
    <scope>NUCLEOTIDE SEQUENCE [LARGE SCALE GENOMIC DNA]</scope>
    <source>
        <strain evidence="1 2">FDAARGOS_664</strain>
    </source>
</reference>
<dbReference type="EMBL" id="CP044065">
    <property type="protein sequence ID" value="QET02480.1"/>
    <property type="molecule type" value="Genomic_DNA"/>
</dbReference>